<protein>
    <submittedName>
        <fullName evidence="2">Pyridoxamine 5'-phosphate oxidase family protein</fullName>
    </submittedName>
</protein>
<dbReference type="PROSITE" id="PS51257">
    <property type="entry name" value="PROKAR_LIPOPROTEIN"/>
    <property type="match status" value="1"/>
</dbReference>
<proteinExistence type="predicted"/>
<evidence type="ECO:0000313" key="3">
    <source>
        <dbReference type="Proteomes" id="UP001257277"/>
    </source>
</evidence>
<dbReference type="Pfam" id="PF16242">
    <property type="entry name" value="Pyrid_ox_like"/>
    <property type="match status" value="1"/>
</dbReference>
<dbReference type="SUPFAM" id="SSF50475">
    <property type="entry name" value="FMN-binding split barrel"/>
    <property type="match status" value="1"/>
</dbReference>
<dbReference type="InterPro" id="IPR052917">
    <property type="entry name" value="Stress-Dev_Protein"/>
</dbReference>
<feature type="domain" description="General stress protein FMN-binding split barrel" evidence="1">
    <location>
        <begin position="32"/>
        <end position="139"/>
    </location>
</feature>
<evidence type="ECO:0000259" key="1">
    <source>
        <dbReference type="Pfam" id="PF16242"/>
    </source>
</evidence>
<dbReference type="Gene3D" id="2.30.110.10">
    <property type="entry name" value="Electron Transport, Fmn-binding Protein, Chain A"/>
    <property type="match status" value="1"/>
</dbReference>
<sequence>MKRLLTISLLSFFVACSTNPQKEKGIKEIAREIMVASKNCALITVDSSGVANARAMDPFLPEEDFTVWMATNPKSKKVQDILNNPKVTLYYFDKNDPGYVTIQGNATLINDADKKEKFWKEEWKNFYKDRKTDYLLIKVIPRKLNVISERHRILGDSITWRAPEINFNTN</sequence>
<dbReference type="PANTHER" id="PTHR34818">
    <property type="entry name" value="PROTEIN BLI-3"/>
    <property type="match status" value="1"/>
</dbReference>
<organism evidence="2 3">
    <name type="scientific">Asprobacillus argus</name>
    <dbReference type="NCBI Taxonomy" id="3076534"/>
    <lineage>
        <taxon>Bacteria</taxon>
        <taxon>Pseudomonadati</taxon>
        <taxon>Bacteroidota</taxon>
        <taxon>Flavobacteriia</taxon>
        <taxon>Flavobacteriales</taxon>
        <taxon>Flavobacteriaceae</taxon>
        <taxon>Asprobacillus</taxon>
    </lineage>
</organism>
<keyword evidence="3" id="KW-1185">Reference proteome</keyword>
<name>A0ABU3LAQ3_9FLAO</name>
<evidence type="ECO:0000313" key="2">
    <source>
        <dbReference type="EMBL" id="MDT7830815.1"/>
    </source>
</evidence>
<comment type="caution">
    <text evidence="2">The sequence shown here is derived from an EMBL/GenBank/DDBJ whole genome shotgun (WGS) entry which is preliminary data.</text>
</comment>
<gene>
    <name evidence="2" type="ORF">RQM59_00395</name>
</gene>
<dbReference type="Proteomes" id="UP001257277">
    <property type="component" value="Unassembled WGS sequence"/>
</dbReference>
<dbReference type="EMBL" id="JAVTTO010000001">
    <property type="protein sequence ID" value="MDT7830815.1"/>
    <property type="molecule type" value="Genomic_DNA"/>
</dbReference>
<dbReference type="PANTHER" id="PTHR34818:SF1">
    <property type="entry name" value="PROTEIN BLI-3"/>
    <property type="match status" value="1"/>
</dbReference>
<accession>A0ABU3LAQ3</accession>
<reference evidence="2 3" key="1">
    <citation type="submission" date="2023-09" db="EMBL/GenBank/DDBJ databases">
        <title>Novel taxa isolated from Blanes Bay.</title>
        <authorList>
            <person name="Rey-Velasco X."/>
            <person name="Lucena T."/>
        </authorList>
    </citation>
    <scope>NUCLEOTIDE SEQUENCE [LARGE SCALE GENOMIC DNA]</scope>
    <source>
        <strain evidence="2 3">S356</strain>
    </source>
</reference>
<dbReference type="InterPro" id="IPR038725">
    <property type="entry name" value="YdaG_split_barrel_FMN-bd"/>
</dbReference>
<dbReference type="InterPro" id="IPR012349">
    <property type="entry name" value="Split_barrel_FMN-bd"/>
</dbReference>
<dbReference type="RefSeq" id="WP_349240077.1">
    <property type="nucleotide sequence ID" value="NZ_JAVTTO010000001.1"/>
</dbReference>